<reference evidence="1" key="1">
    <citation type="journal article" date="2013" name="Nat. Biotechnol.">
        <title>Draft genome sequence of chickpea (Cicer arietinum) provides a resource for trait improvement.</title>
        <authorList>
            <person name="Varshney R.K."/>
            <person name="Song C."/>
            <person name="Saxena R.K."/>
            <person name="Azam S."/>
            <person name="Yu S."/>
            <person name="Sharpe A.G."/>
            <person name="Cannon S."/>
            <person name="Baek J."/>
            <person name="Rosen B.D."/>
            <person name="Tar'an B."/>
            <person name="Millan T."/>
            <person name="Zhang X."/>
            <person name="Ramsay L.D."/>
            <person name="Iwata A."/>
            <person name="Wang Y."/>
            <person name="Nelson W."/>
            <person name="Farmer A.D."/>
            <person name="Gaur P.M."/>
            <person name="Soderlund C."/>
            <person name="Penmetsa R.V."/>
            <person name="Xu C."/>
            <person name="Bharti A.K."/>
            <person name="He W."/>
            <person name="Winter P."/>
            <person name="Zhao S."/>
            <person name="Hane J.K."/>
            <person name="Carrasquilla-Garcia N."/>
            <person name="Condie J.A."/>
            <person name="Upadhyaya H.D."/>
            <person name="Luo M.C."/>
            <person name="Thudi M."/>
            <person name="Gowda C.L."/>
            <person name="Singh N.P."/>
            <person name="Lichtenzveig J."/>
            <person name="Gali K.K."/>
            <person name="Rubio J."/>
            <person name="Nadarajan N."/>
            <person name="Dolezel J."/>
            <person name="Bansal K.C."/>
            <person name="Xu X."/>
            <person name="Edwards D."/>
            <person name="Zhang G."/>
            <person name="Kahl G."/>
            <person name="Gil J."/>
            <person name="Singh K.B."/>
            <person name="Datta S.K."/>
            <person name="Jackson S.A."/>
            <person name="Wang J."/>
            <person name="Cook D.R."/>
        </authorList>
    </citation>
    <scope>NUCLEOTIDE SEQUENCE [LARGE SCALE GENOMIC DNA]</scope>
    <source>
        <strain evidence="1">cv. CDC Frontier</strain>
    </source>
</reference>
<dbReference type="AlphaFoldDB" id="A0A1S3E2I5"/>
<dbReference type="STRING" id="3827.A0A1S3E2I5"/>
<dbReference type="KEGG" id="cam:105851814"/>
<gene>
    <name evidence="2" type="primary">LOC105851814</name>
</gene>
<evidence type="ECO:0000313" key="1">
    <source>
        <dbReference type="Proteomes" id="UP000087171"/>
    </source>
</evidence>
<organism evidence="1 2">
    <name type="scientific">Cicer arietinum</name>
    <name type="common">Chickpea</name>
    <name type="synonym">Garbanzo</name>
    <dbReference type="NCBI Taxonomy" id="3827"/>
    <lineage>
        <taxon>Eukaryota</taxon>
        <taxon>Viridiplantae</taxon>
        <taxon>Streptophyta</taxon>
        <taxon>Embryophyta</taxon>
        <taxon>Tracheophyta</taxon>
        <taxon>Spermatophyta</taxon>
        <taxon>Magnoliopsida</taxon>
        <taxon>eudicotyledons</taxon>
        <taxon>Gunneridae</taxon>
        <taxon>Pentapetalae</taxon>
        <taxon>rosids</taxon>
        <taxon>fabids</taxon>
        <taxon>Fabales</taxon>
        <taxon>Fabaceae</taxon>
        <taxon>Papilionoideae</taxon>
        <taxon>50 kb inversion clade</taxon>
        <taxon>NPAAA clade</taxon>
        <taxon>Hologalegina</taxon>
        <taxon>IRL clade</taxon>
        <taxon>Cicereae</taxon>
        <taxon>Cicer</taxon>
    </lineage>
</organism>
<reference evidence="2" key="2">
    <citation type="submission" date="2025-08" db="UniProtKB">
        <authorList>
            <consortium name="RefSeq"/>
        </authorList>
    </citation>
    <scope>IDENTIFICATION</scope>
    <source>
        <tissue evidence="2">Etiolated seedlings</tissue>
    </source>
</reference>
<dbReference type="OrthoDB" id="342264at2759"/>
<accession>A0A1S3E2I5</accession>
<proteinExistence type="predicted"/>
<dbReference type="GeneID" id="105851814"/>
<dbReference type="RefSeq" id="XP_012569281.1">
    <property type="nucleotide sequence ID" value="XM_012713827.2"/>
</dbReference>
<evidence type="ECO:0000313" key="2">
    <source>
        <dbReference type="RefSeq" id="XP_012569281.1"/>
    </source>
</evidence>
<sequence length="267" mass="29418">MTSSSSKHHREEAQPGERYCSIALRSYGARIVLSFTCDLGWSHGCLTDFNLFLRCRFDSVCRNVTLNPLSVPLLSTGSLPCPERRRHHHIGFDSLKSKNCCNCNDPAPLARANDDRQENGADCKQDVNYANVANCSQSTKVAKRAWEASLSSLKSQRVKGSQLVDRRSDSSWGLIQEADDRVNPCFVEAPHGDCLITKKSEKCIADLLHLEAPANSELPSTKQCFRIMLMNVTDDAKKTQLAKAIEDLGGTIASDGSTTMHVVTGKM</sequence>
<keyword evidence="1" id="KW-1185">Reference proteome</keyword>
<dbReference type="Proteomes" id="UP000087171">
    <property type="component" value="Chromosome Ca3"/>
</dbReference>
<name>A0A1S3E2I5_CICAR</name>
<protein>
    <submittedName>
        <fullName evidence="2">Uncharacterized protein LOC105851814</fullName>
    </submittedName>
</protein>